<proteinExistence type="predicted"/>
<dbReference type="InterPro" id="IPR006522">
    <property type="entry name" value="Phage_virion_morphogenesis"/>
</dbReference>
<dbReference type="AlphaFoldDB" id="A0A412BKP3"/>
<evidence type="ECO:0000313" key="1">
    <source>
        <dbReference type="EMBL" id="RGQ55274.1"/>
    </source>
</evidence>
<accession>A0A412BKP3</accession>
<organism evidence="1 2">
    <name type="scientific">Bacteroides uniformis</name>
    <dbReference type="NCBI Taxonomy" id="820"/>
    <lineage>
        <taxon>Bacteria</taxon>
        <taxon>Pseudomonadati</taxon>
        <taxon>Bacteroidota</taxon>
        <taxon>Bacteroidia</taxon>
        <taxon>Bacteroidales</taxon>
        <taxon>Bacteroidaceae</taxon>
        <taxon>Bacteroides</taxon>
    </lineage>
</organism>
<dbReference type="Proteomes" id="UP000283680">
    <property type="component" value="Unassembled WGS sequence"/>
</dbReference>
<sequence>MERKIRRFISLTLKDIGTEIGEEFDRNFEREAFFNEHWARRKYNNDESRGLLIRTGALRRSIKTETTGHSVVFSSDLPYAAIHNEGGTITVTRKMKRYFWYLYRQLTDNYRRNPTEEALFCKRMALKRARSRIVMPRRRFIGMHPEVERIIREIVEENSRKIFQT</sequence>
<evidence type="ECO:0000313" key="2">
    <source>
        <dbReference type="Proteomes" id="UP000283680"/>
    </source>
</evidence>
<reference evidence="1 2" key="1">
    <citation type="submission" date="2018-08" db="EMBL/GenBank/DDBJ databases">
        <title>A genome reference for cultivated species of the human gut microbiota.</title>
        <authorList>
            <person name="Zou Y."/>
            <person name="Xue W."/>
            <person name="Luo G."/>
        </authorList>
    </citation>
    <scope>NUCLEOTIDE SEQUENCE [LARGE SCALE GENOMIC DNA]</scope>
    <source>
        <strain evidence="1 2">AF28-11</strain>
    </source>
</reference>
<dbReference type="EMBL" id="QRTH01000001">
    <property type="protein sequence ID" value="RGQ55274.1"/>
    <property type="molecule type" value="Genomic_DNA"/>
</dbReference>
<name>A0A412BKP3_BACUN</name>
<gene>
    <name evidence="1" type="ORF">DWY92_04525</name>
</gene>
<comment type="caution">
    <text evidence="1">The sequence shown here is derived from an EMBL/GenBank/DDBJ whole genome shotgun (WGS) entry which is preliminary data.</text>
</comment>
<protein>
    <submittedName>
        <fullName evidence="1">Phage morphogenesis protein</fullName>
    </submittedName>
</protein>
<dbReference type="Pfam" id="PF05069">
    <property type="entry name" value="Phage_tail_S"/>
    <property type="match status" value="1"/>
</dbReference>